<sequence length="442" mass="47932">MEAVEISESEFHCHRHTATFKIQYRLCPSECERQSHVLRPAGVGISPTFSQLLGCGWRFGFSKVPGKPLNLSVLFDASGAFSPDSGLCTVDVEVSGHDGRLLVKDKGIDVQSLESPVQVCTYEPEGFFGITLSGSVTVSFKCTVRYRKRPRKHSNLGTILDTLATSIPSGTAFADIRIFAYSQRGSEGGACKPLPLFANSTILKATSSYLKTLLSTNDFAESPLTRLSDDFLSSEDDADYDYSSDSDLSESPDLADFAGTDDSDCQPAGLGDRGSGMSDVEEVTRALQTCAHLGRTIVMKDVAYRTLKALIMYLYTGDIVFSPLKSSKRGGTSGSSAISCSPKSMYRLADKLGLDDLKALAFGAIKTGLSEENIMEEVFSKFTSLYSQVEELETEFLHGNCRSPAVIAGVDGIVTKMVEEDGPKLDYSKRVLTAFIKQLAQK</sequence>
<gene>
    <name evidence="1" type="ORF">OE88DRAFT_1205027</name>
</gene>
<dbReference type="STRING" id="5364.A0A5C3NA13"/>
<keyword evidence="2" id="KW-1185">Reference proteome</keyword>
<dbReference type="InterPro" id="IPR011333">
    <property type="entry name" value="SKP1/BTB/POZ_sf"/>
</dbReference>
<protein>
    <recommendedName>
        <fullName evidence="3">BTB domain-containing protein</fullName>
    </recommendedName>
</protein>
<dbReference type="PANTHER" id="PTHR24413">
    <property type="entry name" value="SPECKLE-TYPE POZ PROTEIN"/>
    <property type="match status" value="1"/>
</dbReference>
<dbReference type="OrthoDB" id="6359816at2759"/>
<proteinExistence type="predicted"/>
<name>A0A5C3NA13_9AGAM</name>
<dbReference type="EMBL" id="ML213506">
    <property type="protein sequence ID" value="TFK54524.1"/>
    <property type="molecule type" value="Genomic_DNA"/>
</dbReference>
<reference evidence="1 2" key="1">
    <citation type="journal article" date="2019" name="Nat. Ecol. Evol.">
        <title>Megaphylogeny resolves global patterns of mushroom evolution.</title>
        <authorList>
            <person name="Varga T."/>
            <person name="Krizsan K."/>
            <person name="Foldi C."/>
            <person name="Dima B."/>
            <person name="Sanchez-Garcia M."/>
            <person name="Sanchez-Ramirez S."/>
            <person name="Szollosi G.J."/>
            <person name="Szarkandi J.G."/>
            <person name="Papp V."/>
            <person name="Albert L."/>
            <person name="Andreopoulos W."/>
            <person name="Angelini C."/>
            <person name="Antonin V."/>
            <person name="Barry K.W."/>
            <person name="Bougher N.L."/>
            <person name="Buchanan P."/>
            <person name="Buyck B."/>
            <person name="Bense V."/>
            <person name="Catcheside P."/>
            <person name="Chovatia M."/>
            <person name="Cooper J."/>
            <person name="Damon W."/>
            <person name="Desjardin D."/>
            <person name="Finy P."/>
            <person name="Geml J."/>
            <person name="Haridas S."/>
            <person name="Hughes K."/>
            <person name="Justo A."/>
            <person name="Karasinski D."/>
            <person name="Kautmanova I."/>
            <person name="Kiss B."/>
            <person name="Kocsube S."/>
            <person name="Kotiranta H."/>
            <person name="LaButti K.M."/>
            <person name="Lechner B.E."/>
            <person name="Liimatainen K."/>
            <person name="Lipzen A."/>
            <person name="Lukacs Z."/>
            <person name="Mihaltcheva S."/>
            <person name="Morgado L.N."/>
            <person name="Niskanen T."/>
            <person name="Noordeloos M.E."/>
            <person name="Ohm R.A."/>
            <person name="Ortiz-Santana B."/>
            <person name="Ovrebo C."/>
            <person name="Racz N."/>
            <person name="Riley R."/>
            <person name="Savchenko A."/>
            <person name="Shiryaev A."/>
            <person name="Soop K."/>
            <person name="Spirin V."/>
            <person name="Szebenyi C."/>
            <person name="Tomsovsky M."/>
            <person name="Tulloss R.E."/>
            <person name="Uehling J."/>
            <person name="Grigoriev I.V."/>
            <person name="Vagvolgyi C."/>
            <person name="Papp T."/>
            <person name="Martin F.M."/>
            <person name="Miettinen O."/>
            <person name="Hibbett D.S."/>
            <person name="Nagy L.G."/>
        </authorList>
    </citation>
    <scope>NUCLEOTIDE SEQUENCE [LARGE SCALE GENOMIC DNA]</scope>
    <source>
        <strain evidence="1 2">OMC1185</strain>
    </source>
</reference>
<evidence type="ECO:0000313" key="1">
    <source>
        <dbReference type="EMBL" id="TFK54524.1"/>
    </source>
</evidence>
<accession>A0A5C3NA13</accession>
<evidence type="ECO:0008006" key="3">
    <source>
        <dbReference type="Google" id="ProtNLM"/>
    </source>
</evidence>
<evidence type="ECO:0000313" key="2">
    <source>
        <dbReference type="Proteomes" id="UP000305948"/>
    </source>
</evidence>
<dbReference type="Proteomes" id="UP000305948">
    <property type="component" value="Unassembled WGS sequence"/>
</dbReference>
<dbReference type="Gene3D" id="3.30.710.10">
    <property type="entry name" value="Potassium Channel Kv1.1, Chain A"/>
    <property type="match status" value="1"/>
</dbReference>
<dbReference type="AlphaFoldDB" id="A0A5C3NA13"/>
<organism evidence="1 2">
    <name type="scientific">Heliocybe sulcata</name>
    <dbReference type="NCBI Taxonomy" id="5364"/>
    <lineage>
        <taxon>Eukaryota</taxon>
        <taxon>Fungi</taxon>
        <taxon>Dikarya</taxon>
        <taxon>Basidiomycota</taxon>
        <taxon>Agaricomycotina</taxon>
        <taxon>Agaricomycetes</taxon>
        <taxon>Gloeophyllales</taxon>
        <taxon>Gloeophyllaceae</taxon>
        <taxon>Heliocybe</taxon>
    </lineage>
</organism>